<evidence type="ECO:0000313" key="1">
    <source>
        <dbReference type="EMBL" id="KAL3814137.1"/>
    </source>
</evidence>
<dbReference type="InterPro" id="IPR043459">
    <property type="entry name" value="NFD6/NOXY2-like"/>
</dbReference>
<sequence>MASAWRSAATICKKSLCTRPNAILKTLAPIPIPVSGFSSPARPSLLAASRFASVLGSVETMLPLHSTIAAARLKSKIATDTTCWSWLSQAWRLLLIEKDRHIIFCNSSVTKDPDCLESDHLGSNLSESLSPSSAISFVLLFSIVKSTSWYESSHDSQIKIHNKHDLLLVSLPF</sequence>
<comment type="caution">
    <text evidence="1">The sequence shown here is derived from an EMBL/GenBank/DDBJ whole genome shotgun (WGS) entry which is preliminary data.</text>
</comment>
<gene>
    <name evidence="1" type="ORF">ACJIZ3_015405</name>
</gene>
<dbReference type="PANTHER" id="PTHR33156">
    <property type="entry name" value="OS02G0230000 PROTEIN"/>
    <property type="match status" value="1"/>
</dbReference>
<protein>
    <submittedName>
        <fullName evidence="1">Uncharacterized protein</fullName>
    </submittedName>
</protein>
<name>A0ABD3RMD4_9LAMI</name>
<dbReference type="EMBL" id="JBJXBP010000008">
    <property type="protein sequence ID" value="KAL3814137.1"/>
    <property type="molecule type" value="Genomic_DNA"/>
</dbReference>
<organism evidence="1 2">
    <name type="scientific">Penstemon smallii</name>
    <dbReference type="NCBI Taxonomy" id="265156"/>
    <lineage>
        <taxon>Eukaryota</taxon>
        <taxon>Viridiplantae</taxon>
        <taxon>Streptophyta</taxon>
        <taxon>Embryophyta</taxon>
        <taxon>Tracheophyta</taxon>
        <taxon>Spermatophyta</taxon>
        <taxon>Magnoliopsida</taxon>
        <taxon>eudicotyledons</taxon>
        <taxon>Gunneridae</taxon>
        <taxon>Pentapetalae</taxon>
        <taxon>asterids</taxon>
        <taxon>lamiids</taxon>
        <taxon>Lamiales</taxon>
        <taxon>Plantaginaceae</taxon>
        <taxon>Cheloneae</taxon>
        <taxon>Penstemon</taxon>
    </lineage>
</organism>
<accession>A0ABD3RMD4</accession>
<keyword evidence="2" id="KW-1185">Reference proteome</keyword>
<evidence type="ECO:0000313" key="2">
    <source>
        <dbReference type="Proteomes" id="UP001634393"/>
    </source>
</evidence>
<proteinExistence type="predicted"/>
<dbReference type="PANTHER" id="PTHR33156:SF37">
    <property type="entry name" value="PROTEIN NUCLEAR FUSION DEFECTIVE 6, CHLOROPLASTIC_MITOCHONDRIAL"/>
    <property type="match status" value="1"/>
</dbReference>
<reference evidence="1 2" key="1">
    <citation type="submission" date="2024-12" db="EMBL/GenBank/DDBJ databases">
        <title>The unique morphological basis and parallel evolutionary history of personate flowers in Penstemon.</title>
        <authorList>
            <person name="Depatie T.H."/>
            <person name="Wessinger C.A."/>
        </authorList>
    </citation>
    <scope>NUCLEOTIDE SEQUENCE [LARGE SCALE GENOMIC DNA]</scope>
    <source>
        <strain evidence="1">WTNN_2</strain>
        <tissue evidence="1">Leaf</tissue>
    </source>
</reference>
<dbReference type="AlphaFoldDB" id="A0ABD3RMD4"/>
<dbReference type="Proteomes" id="UP001634393">
    <property type="component" value="Unassembled WGS sequence"/>
</dbReference>